<dbReference type="InterPro" id="IPR011037">
    <property type="entry name" value="Pyrv_Knase-like_insert_dom_sf"/>
</dbReference>
<evidence type="ECO:0000313" key="16">
    <source>
        <dbReference type="Proteomes" id="UP000000440"/>
    </source>
</evidence>
<dbReference type="RefSeq" id="WP_011056367.1">
    <property type="nucleotide sequence ID" value="NC_004113.1"/>
</dbReference>
<comment type="pathway">
    <text evidence="2 13">Carbohydrate degradation; glycolysis; pyruvate from D-glyceraldehyde 3-phosphate: step 5/5.</text>
</comment>
<comment type="cofactor">
    <cofactor evidence="1">
        <name>K(+)</name>
        <dbReference type="ChEBI" id="CHEBI:29103"/>
    </cofactor>
</comment>
<dbReference type="Gene3D" id="3.20.20.60">
    <property type="entry name" value="Phosphoenolpyruvate-binding domains"/>
    <property type="match status" value="1"/>
</dbReference>
<dbReference type="AlphaFoldDB" id="Q8DLH6"/>
<dbReference type="Pfam" id="PF00224">
    <property type="entry name" value="PK"/>
    <property type="match status" value="1"/>
</dbReference>
<accession>Q8DLH6</accession>
<dbReference type="GO" id="GO:0016301">
    <property type="term" value="F:kinase activity"/>
    <property type="evidence" value="ECO:0007669"/>
    <property type="project" value="UniProtKB-KW"/>
</dbReference>
<dbReference type="SUPFAM" id="SSF51621">
    <property type="entry name" value="Phosphoenolpyruvate/pyruvate domain"/>
    <property type="match status" value="1"/>
</dbReference>
<dbReference type="PRINTS" id="PR01050">
    <property type="entry name" value="PYRUVTKNASE"/>
</dbReference>
<dbReference type="EC" id="2.7.1.40" evidence="4 13"/>
<keyword evidence="9" id="KW-0067">ATP-binding</keyword>
<dbReference type="InterPro" id="IPR015793">
    <property type="entry name" value="Pyrv_Knase_brl"/>
</dbReference>
<comment type="similarity">
    <text evidence="3 13">Belongs to the pyruvate kinase family.</text>
</comment>
<evidence type="ECO:0000259" key="14">
    <source>
        <dbReference type="Pfam" id="PF00224"/>
    </source>
</evidence>
<dbReference type="STRING" id="197221.gene:10747105"/>
<evidence type="ECO:0000256" key="12">
    <source>
        <dbReference type="ARBA" id="ARBA00023317"/>
    </source>
</evidence>
<evidence type="ECO:0000256" key="2">
    <source>
        <dbReference type="ARBA" id="ARBA00004997"/>
    </source>
</evidence>
<evidence type="ECO:0000256" key="10">
    <source>
        <dbReference type="ARBA" id="ARBA00022842"/>
    </source>
</evidence>
<dbReference type="eggNOG" id="COG0469">
    <property type="taxonomic scope" value="Bacteria"/>
</dbReference>
<dbReference type="GO" id="GO:0000287">
    <property type="term" value="F:magnesium ion binding"/>
    <property type="evidence" value="ECO:0007669"/>
    <property type="project" value="InterPro"/>
</dbReference>
<reference evidence="15 16" key="1">
    <citation type="journal article" date="2002" name="DNA Res.">
        <title>Complete genome structure of the thermophilic cyanobacterium Thermosynechococcus elongatus BP-1.</title>
        <authorList>
            <person name="Nakamura Y."/>
            <person name="Kaneko T."/>
            <person name="Sato S."/>
            <person name="Ikeuchi M."/>
            <person name="Katoh H."/>
            <person name="Sasamoto S."/>
            <person name="Watanabe A."/>
            <person name="Iriguchi M."/>
            <person name="Kawashima K."/>
            <person name="Kimura T."/>
            <person name="Kishida Y."/>
            <person name="Kiyokawa C."/>
            <person name="Kohara M."/>
            <person name="Matsumoto M."/>
            <person name="Matsuno A."/>
            <person name="Nakazaki N."/>
            <person name="Shimpo S."/>
            <person name="Sugimoto M."/>
            <person name="Takeuchi C."/>
            <person name="Yamada M."/>
            <person name="Tabata S."/>
        </authorList>
    </citation>
    <scope>NUCLEOTIDE SEQUENCE [LARGE SCALE GENOMIC DNA]</scope>
    <source>
        <strain evidence="16">IAM M-273 / NIES-2133 / BP-1</strain>
    </source>
</reference>
<dbReference type="KEGG" id="tel:tlr0516"/>
<protein>
    <recommendedName>
        <fullName evidence="4 13">Pyruvate kinase</fullName>
        <ecNumber evidence="4 13">2.7.1.40</ecNumber>
    </recommendedName>
</protein>
<proteinExistence type="inferred from homology"/>
<keyword evidence="11 13" id="KW-0324">Glycolysis</keyword>
<dbReference type="PANTHER" id="PTHR11817">
    <property type="entry name" value="PYRUVATE KINASE"/>
    <property type="match status" value="1"/>
</dbReference>
<dbReference type="GO" id="GO:0030955">
    <property type="term" value="F:potassium ion binding"/>
    <property type="evidence" value="ECO:0007669"/>
    <property type="project" value="InterPro"/>
</dbReference>
<evidence type="ECO:0000256" key="13">
    <source>
        <dbReference type="RuleBase" id="RU000504"/>
    </source>
</evidence>
<feature type="domain" description="Pyruvate kinase barrel" evidence="14">
    <location>
        <begin position="138"/>
        <end position="457"/>
    </location>
</feature>
<dbReference type="InterPro" id="IPR001697">
    <property type="entry name" value="Pyr_Knase"/>
</dbReference>
<dbReference type="Gene3D" id="2.40.33.10">
    <property type="entry name" value="PK beta-barrel domain-like"/>
    <property type="match status" value="1"/>
</dbReference>
<evidence type="ECO:0000256" key="11">
    <source>
        <dbReference type="ARBA" id="ARBA00023152"/>
    </source>
</evidence>
<dbReference type="InterPro" id="IPR015806">
    <property type="entry name" value="Pyrv_Knase_insert_dom_sf"/>
</dbReference>
<evidence type="ECO:0000313" key="15">
    <source>
        <dbReference type="EMBL" id="BAC08068.1"/>
    </source>
</evidence>
<keyword evidence="8 13" id="KW-0418">Kinase</keyword>
<dbReference type="SUPFAM" id="SSF50800">
    <property type="entry name" value="PK beta-barrel domain-like"/>
    <property type="match status" value="1"/>
</dbReference>
<keyword evidence="10 13" id="KW-0460">Magnesium</keyword>
<evidence type="ECO:0000256" key="8">
    <source>
        <dbReference type="ARBA" id="ARBA00022777"/>
    </source>
</evidence>
<comment type="catalytic activity">
    <reaction evidence="13">
        <text>pyruvate + ATP = phosphoenolpyruvate + ADP + H(+)</text>
        <dbReference type="Rhea" id="RHEA:18157"/>
        <dbReference type="ChEBI" id="CHEBI:15361"/>
        <dbReference type="ChEBI" id="CHEBI:15378"/>
        <dbReference type="ChEBI" id="CHEBI:30616"/>
        <dbReference type="ChEBI" id="CHEBI:58702"/>
        <dbReference type="ChEBI" id="CHEBI:456216"/>
        <dbReference type="EC" id="2.7.1.40"/>
    </reaction>
</comment>
<evidence type="ECO:0000256" key="3">
    <source>
        <dbReference type="ARBA" id="ARBA00008663"/>
    </source>
</evidence>
<dbReference type="UniPathway" id="UPA00109">
    <property type="reaction ID" value="UER00188"/>
</dbReference>
<dbReference type="InterPro" id="IPR015813">
    <property type="entry name" value="Pyrv/PenolPyrv_kinase-like_dom"/>
</dbReference>
<evidence type="ECO:0000256" key="5">
    <source>
        <dbReference type="ARBA" id="ARBA00022679"/>
    </source>
</evidence>
<sequence length="506" mass="56404">MLLEAPTVPISPAALLHSLLELRQEITKEGEARFQEWQLKIKRSEFIPSARNLAYYLALRWRDLRAMQMALMPWGLSSLGRIESRVLPNLDAVINTLGALCHTHGSLPPRPPLDAFFAGDRQLRRQTEELFGPIRGKRHVRIMVTLPTEAATDRQWSITLLRKGMNCARVNCAHDDPATWEAMIEHLRAASHITGQPCKILMDLGGPKPRIADIFPETVRVHSGDRLRLTTEICPEGGEIPQFTCSLPEIVPQLEVGQRVWIDDGRTGGRIVSKDAQGVELTITHCKEGQRLKVAKGLNFPDSDLRLCPLTASDREHLAFACRYADIIGYSYVQSAEDIALLQRELAHCCGDCADQMGIIAKIETPKAIRALPEMIIQAAGRQPFGVMIARGDLAVEIGYQRLAEMQEEILWLCEAAHVPVVWATQVLENLVKKGVPSRAEITDAAMAERAECVMLNKGPYVGLAVDILDDVLARMEAHQQKKTPQLRALHSWHPDKTIGRPSICD</sequence>
<evidence type="ECO:0000256" key="1">
    <source>
        <dbReference type="ARBA" id="ARBA00001958"/>
    </source>
</evidence>
<dbReference type="PATRIC" id="fig|197221.4.peg.544"/>
<evidence type="ECO:0000256" key="4">
    <source>
        <dbReference type="ARBA" id="ARBA00012142"/>
    </source>
</evidence>
<dbReference type="Proteomes" id="UP000000440">
    <property type="component" value="Chromosome"/>
</dbReference>
<dbReference type="EnsemblBacteria" id="BAC08068">
    <property type="protein sequence ID" value="BAC08068"/>
    <property type="gene ID" value="BAC08068"/>
</dbReference>
<organism evidence="15 16">
    <name type="scientific">Thermosynechococcus vestitus (strain NIES-2133 / IAM M-273 / BP-1)</name>
    <dbReference type="NCBI Taxonomy" id="197221"/>
    <lineage>
        <taxon>Bacteria</taxon>
        <taxon>Bacillati</taxon>
        <taxon>Cyanobacteriota</taxon>
        <taxon>Cyanophyceae</taxon>
        <taxon>Acaryochloridales</taxon>
        <taxon>Thermosynechococcaceae</taxon>
        <taxon>Thermosynechococcus</taxon>
    </lineage>
</organism>
<gene>
    <name evidence="15" type="ordered locus">tlr0516</name>
</gene>
<evidence type="ECO:0000256" key="6">
    <source>
        <dbReference type="ARBA" id="ARBA00022723"/>
    </source>
</evidence>
<dbReference type="EMBL" id="BA000039">
    <property type="protein sequence ID" value="BAC08068.1"/>
    <property type="molecule type" value="Genomic_DNA"/>
</dbReference>
<name>Q8DLH6_THEVB</name>
<keyword evidence="16" id="KW-1185">Reference proteome</keyword>
<evidence type="ECO:0000256" key="7">
    <source>
        <dbReference type="ARBA" id="ARBA00022741"/>
    </source>
</evidence>
<dbReference type="InterPro" id="IPR040442">
    <property type="entry name" value="Pyrv_kinase-like_dom_sf"/>
</dbReference>
<evidence type="ECO:0000256" key="9">
    <source>
        <dbReference type="ARBA" id="ARBA00022840"/>
    </source>
</evidence>
<keyword evidence="12 15" id="KW-0670">Pyruvate</keyword>
<keyword evidence="6" id="KW-0479">Metal-binding</keyword>
<keyword evidence="5 13" id="KW-0808">Transferase</keyword>
<keyword evidence="7" id="KW-0547">Nucleotide-binding</keyword>
<dbReference type="GO" id="GO:0004743">
    <property type="term" value="F:pyruvate kinase activity"/>
    <property type="evidence" value="ECO:0007669"/>
    <property type="project" value="UniProtKB-EC"/>
</dbReference>
<dbReference type="GO" id="GO:0005524">
    <property type="term" value="F:ATP binding"/>
    <property type="evidence" value="ECO:0007669"/>
    <property type="project" value="UniProtKB-KW"/>
</dbReference>